<reference evidence="1 2" key="1">
    <citation type="journal article" date="2021" name="BMC Genomics">
        <title>Datura genome reveals duplications of psychoactive alkaloid biosynthetic genes and high mutation rate following tissue culture.</title>
        <authorList>
            <person name="Rajewski A."/>
            <person name="Carter-House D."/>
            <person name="Stajich J."/>
            <person name="Litt A."/>
        </authorList>
    </citation>
    <scope>NUCLEOTIDE SEQUENCE [LARGE SCALE GENOMIC DNA]</scope>
    <source>
        <strain evidence="1">AR-01</strain>
    </source>
</reference>
<evidence type="ECO:0000313" key="2">
    <source>
        <dbReference type="Proteomes" id="UP000823775"/>
    </source>
</evidence>
<protein>
    <submittedName>
        <fullName evidence="1">Uncharacterized protein</fullName>
    </submittedName>
</protein>
<comment type="caution">
    <text evidence="1">The sequence shown here is derived from an EMBL/GenBank/DDBJ whole genome shotgun (WGS) entry which is preliminary data.</text>
</comment>
<accession>A0ABS8Y316</accession>
<keyword evidence="2" id="KW-1185">Reference proteome</keyword>
<proteinExistence type="predicted"/>
<gene>
    <name evidence="1" type="ORF">HAX54_013147</name>
</gene>
<name>A0ABS8Y316_DATST</name>
<sequence length="147" mass="16703">EGEVALILELEQRMEWAQPLAREFIDNDFVRFYGGYSSFLSIEPLSCIPIVQPSSGTCKIDSTKITNFIIKEIRKGATIWHHIFGGVERAAILGCNLIMSEFVDVAPMKYGKCQTLGTTRGGVRNRNKEKREPLKWRNQLYFVLCSA</sequence>
<feature type="non-terminal residue" evidence="1">
    <location>
        <position position="1"/>
    </location>
</feature>
<evidence type="ECO:0000313" key="1">
    <source>
        <dbReference type="EMBL" id="MCE5165916.1"/>
    </source>
</evidence>
<dbReference type="EMBL" id="JACEIK010017840">
    <property type="protein sequence ID" value="MCE5165916.1"/>
    <property type="molecule type" value="Genomic_DNA"/>
</dbReference>
<dbReference type="Proteomes" id="UP000823775">
    <property type="component" value="Unassembled WGS sequence"/>
</dbReference>
<organism evidence="1 2">
    <name type="scientific">Datura stramonium</name>
    <name type="common">Jimsonweed</name>
    <name type="synonym">Common thornapple</name>
    <dbReference type="NCBI Taxonomy" id="4076"/>
    <lineage>
        <taxon>Eukaryota</taxon>
        <taxon>Viridiplantae</taxon>
        <taxon>Streptophyta</taxon>
        <taxon>Embryophyta</taxon>
        <taxon>Tracheophyta</taxon>
        <taxon>Spermatophyta</taxon>
        <taxon>Magnoliopsida</taxon>
        <taxon>eudicotyledons</taxon>
        <taxon>Gunneridae</taxon>
        <taxon>Pentapetalae</taxon>
        <taxon>asterids</taxon>
        <taxon>lamiids</taxon>
        <taxon>Solanales</taxon>
        <taxon>Solanaceae</taxon>
        <taxon>Solanoideae</taxon>
        <taxon>Datureae</taxon>
        <taxon>Datura</taxon>
    </lineage>
</organism>